<sequence>MFGENNDQSRLRCVSRRGNTLTSSSAPNKKKGEWKEQREKLTFIITDPDEEGYVRMGRVSGISCFMSYCTQNREYVSTKHNSVNCYVFPFDCHTKVTGHGRVNKINAQLP</sequence>
<dbReference type="Proteomes" id="UP000002316">
    <property type="component" value="Chromosome 10"/>
</dbReference>
<gene>
    <name evidence="2" type="ORF">TbgDal_X16630</name>
</gene>
<name>D0A002_TRYB9</name>
<dbReference type="GeneID" id="23864891"/>
<dbReference type="RefSeq" id="XP_011778824.1">
    <property type="nucleotide sequence ID" value="XM_011780522.1"/>
</dbReference>
<protein>
    <submittedName>
        <fullName evidence="2">Uncharacterized protein</fullName>
    </submittedName>
</protein>
<evidence type="ECO:0000256" key="1">
    <source>
        <dbReference type="SAM" id="MobiDB-lite"/>
    </source>
</evidence>
<organism evidence="2 3">
    <name type="scientific">Trypanosoma brucei gambiense (strain MHOM/CI/86/DAL972)</name>
    <dbReference type="NCBI Taxonomy" id="679716"/>
    <lineage>
        <taxon>Eukaryota</taxon>
        <taxon>Discoba</taxon>
        <taxon>Euglenozoa</taxon>
        <taxon>Kinetoplastea</taxon>
        <taxon>Metakinetoplastina</taxon>
        <taxon>Trypanosomatida</taxon>
        <taxon>Trypanosomatidae</taxon>
        <taxon>Trypanosoma</taxon>
    </lineage>
</organism>
<feature type="region of interest" description="Disordered" evidence="1">
    <location>
        <begin position="1"/>
        <end position="37"/>
    </location>
</feature>
<proteinExistence type="predicted"/>
<dbReference type="EMBL" id="FN554973">
    <property type="protein sequence ID" value="CBH16560.1"/>
    <property type="molecule type" value="Genomic_DNA"/>
</dbReference>
<accession>D0A002</accession>
<feature type="compositionally biased region" description="Polar residues" evidence="1">
    <location>
        <begin position="17"/>
        <end position="27"/>
    </location>
</feature>
<dbReference type="AlphaFoldDB" id="D0A002"/>
<evidence type="ECO:0000313" key="3">
    <source>
        <dbReference type="Proteomes" id="UP000002316"/>
    </source>
</evidence>
<reference evidence="3" key="1">
    <citation type="journal article" date="2010" name="PLoS Negl. Trop. Dis.">
        <title>The genome sequence of Trypanosoma brucei gambiense, causative agent of chronic human african trypanosomiasis.</title>
        <authorList>
            <person name="Jackson A.P."/>
            <person name="Sanders M."/>
            <person name="Berry A."/>
            <person name="McQuillan J."/>
            <person name="Aslett M.A."/>
            <person name="Quail M.A."/>
            <person name="Chukualim B."/>
            <person name="Capewell P."/>
            <person name="MacLeod A."/>
            <person name="Melville S.E."/>
            <person name="Gibson W."/>
            <person name="Barry J.D."/>
            <person name="Berriman M."/>
            <person name="Hertz-Fowler C."/>
        </authorList>
    </citation>
    <scope>NUCLEOTIDE SEQUENCE [LARGE SCALE GENOMIC DNA]</scope>
    <source>
        <strain evidence="3">MHOM/CI/86/DAL972</strain>
    </source>
</reference>
<dbReference type="KEGG" id="tbg:TbgDal_X16630"/>
<evidence type="ECO:0000313" key="2">
    <source>
        <dbReference type="EMBL" id="CBH16560.1"/>
    </source>
</evidence>